<evidence type="ECO:0000256" key="5">
    <source>
        <dbReference type="ARBA" id="ARBA00022857"/>
    </source>
</evidence>
<dbReference type="InterPro" id="IPR020843">
    <property type="entry name" value="ER"/>
</dbReference>
<reference evidence="14 15" key="1">
    <citation type="submission" date="2019-09" db="EMBL/GenBank/DDBJ databases">
        <authorList>
            <person name="Brejova B."/>
        </authorList>
    </citation>
    <scope>NUCLEOTIDE SEQUENCE [LARGE SCALE GENOMIC DNA]</scope>
</reference>
<dbReference type="Gene3D" id="3.40.50.720">
    <property type="entry name" value="NAD(P)-binding Rossmann-like Domain"/>
    <property type="match status" value="1"/>
</dbReference>
<evidence type="ECO:0000256" key="1">
    <source>
        <dbReference type="ARBA" id="ARBA00004173"/>
    </source>
</evidence>
<evidence type="ECO:0000256" key="11">
    <source>
        <dbReference type="ARBA" id="ARBA00038963"/>
    </source>
</evidence>
<keyword evidence="9" id="KW-0496">Mitochondrion</keyword>
<evidence type="ECO:0000256" key="2">
    <source>
        <dbReference type="ARBA" id="ARBA00010371"/>
    </source>
</evidence>
<dbReference type="AlphaFoldDB" id="A0A5E8BXV6"/>
<comment type="subcellular location">
    <subcellularLocation>
        <location evidence="1">Mitochondrion</location>
    </subcellularLocation>
</comment>
<dbReference type="InterPro" id="IPR013149">
    <property type="entry name" value="ADH-like_C"/>
</dbReference>
<keyword evidence="6" id="KW-0809">Transit peptide</keyword>
<keyword evidence="8" id="KW-0443">Lipid metabolism</keyword>
<dbReference type="InterPro" id="IPR036291">
    <property type="entry name" value="NAD(P)-bd_dom_sf"/>
</dbReference>
<dbReference type="InterPro" id="IPR051034">
    <property type="entry name" value="Mito_Enoyl-ACP_Reductase"/>
</dbReference>
<evidence type="ECO:0000256" key="3">
    <source>
        <dbReference type="ARBA" id="ARBA00022516"/>
    </source>
</evidence>
<protein>
    <recommendedName>
        <fullName evidence="11">enoyl-[acyl-carrier-protein] reductase</fullName>
        <ecNumber evidence="11">1.3.1.104</ecNumber>
    </recommendedName>
</protein>
<comment type="catalytic activity">
    <reaction evidence="12">
        <text>a 2,3-saturated acyl-[ACP] + NADP(+) = a (2E)-enoyl-[ACP] + NADPH + H(+)</text>
        <dbReference type="Rhea" id="RHEA:22564"/>
        <dbReference type="Rhea" id="RHEA-COMP:9925"/>
        <dbReference type="Rhea" id="RHEA-COMP:9926"/>
        <dbReference type="ChEBI" id="CHEBI:15378"/>
        <dbReference type="ChEBI" id="CHEBI:57783"/>
        <dbReference type="ChEBI" id="CHEBI:58349"/>
        <dbReference type="ChEBI" id="CHEBI:78784"/>
        <dbReference type="ChEBI" id="CHEBI:78785"/>
        <dbReference type="EC" id="1.3.1.104"/>
    </reaction>
</comment>
<evidence type="ECO:0000256" key="4">
    <source>
        <dbReference type="ARBA" id="ARBA00022832"/>
    </source>
</evidence>
<evidence type="ECO:0000256" key="6">
    <source>
        <dbReference type="ARBA" id="ARBA00022946"/>
    </source>
</evidence>
<dbReference type="EC" id="1.3.1.104" evidence="11"/>
<evidence type="ECO:0000256" key="12">
    <source>
        <dbReference type="ARBA" id="ARBA00048843"/>
    </source>
</evidence>
<feature type="domain" description="Enoyl reductase (ER)" evidence="13">
    <location>
        <begin position="14"/>
        <end position="356"/>
    </location>
</feature>
<dbReference type="PANTHER" id="PTHR43981:SF2">
    <property type="entry name" value="ENOYL-[ACYL-CARRIER-PROTEIN] REDUCTASE, MITOCHONDRIAL"/>
    <property type="match status" value="1"/>
</dbReference>
<dbReference type="SUPFAM" id="SSF51735">
    <property type="entry name" value="NAD(P)-binding Rossmann-fold domains"/>
    <property type="match status" value="1"/>
</dbReference>
<evidence type="ECO:0000256" key="8">
    <source>
        <dbReference type="ARBA" id="ARBA00023098"/>
    </source>
</evidence>
<dbReference type="Proteomes" id="UP000398389">
    <property type="component" value="Unassembled WGS sequence"/>
</dbReference>
<dbReference type="GO" id="GO:0006633">
    <property type="term" value="P:fatty acid biosynthetic process"/>
    <property type="evidence" value="ECO:0007669"/>
    <property type="project" value="UniProtKB-KW"/>
</dbReference>
<accession>A0A5E8BXV6</accession>
<dbReference type="Pfam" id="PF00107">
    <property type="entry name" value="ADH_zinc_N"/>
    <property type="match status" value="1"/>
</dbReference>
<dbReference type="InterPro" id="IPR011032">
    <property type="entry name" value="GroES-like_sf"/>
</dbReference>
<gene>
    <name evidence="14" type="ORF">SAPINGB_P004981</name>
</gene>
<dbReference type="GO" id="GO:0141148">
    <property type="term" value="F:enoyl-[acyl-carrier-protein] reductase (NADPH) activity"/>
    <property type="evidence" value="ECO:0007669"/>
    <property type="project" value="UniProtKB-EC"/>
</dbReference>
<comment type="similarity">
    <text evidence="2">Belongs to the zinc-containing alcohol dehydrogenase family. Quinone oxidoreductase subfamily.</text>
</comment>
<keyword evidence="3" id="KW-0444">Lipid biosynthesis</keyword>
<dbReference type="EMBL" id="CABVLU010000004">
    <property type="protein sequence ID" value="VVT56337.1"/>
    <property type="molecule type" value="Genomic_DNA"/>
</dbReference>
<dbReference type="Gene3D" id="3.90.180.10">
    <property type="entry name" value="Medium-chain alcohol dehydrogenases, catalytic domain"/>
    <property type="match status" value="1"/>
</dbReference>
<keyword evidence="4" id="KW-0276">Fatty acid metabolism</keyword>
<dbReference type="OrthoDB" id="7482721at2759"/>
<evidence type="ECO:0000259" key="13">
    <source>
        <dbReference type="SMART" id="SM00829"/>
    </source>
</evidence>
<dbReference type="CDD" id="cd08290">
    <property type="entry name" value="ETR"/>
    <property type="match status" value="1"/>
</dbReference>
<organism evidence="14 15">
    <name type="scientific">Magnusiomyces paraingens</name>
    <dbReference type="NCBI Taxonomy" id="2606893"/>
    <lineage>
        <taxon>Eukaryota</taxon>
        <taxon>Fungi</taxon>
        <taxon>Dikarya</taxon>
        <taxon>Ascomycota</taxon>
        <taxon>Saccharomycotina</taxon>
        <taxon>Dipodascomycetes</taxon>
        <taxon>Dipodascales</taxon>
        <taxon>Dipodascaceae</taxon>
        <taxon>Magnusiomyces</taxon>
    </lineage>
</organism>
<dbReference type="InterPro" id="IPR013154">
    <property type="entry name" value="ADH-like_N"/>
</dbReference>
<evidence type="ECO:0000256" key="10">
    <source>
        <dbReference type="ARBA" id="ARBA00023160"/>
    </source>
</evidence>
<dbReference type="Pfam" id="PF08240">
    <property type="entry name" value="ADH_N"/>
    <property type="match status" value="1"/>
</dbReference>
<keyword evidence="5" id="KW-0521">NADP</keyword>
<evidence type="ECO:0000256" key="7">
    <source>
        <dbReference type="ARBA" id="ARBA00023002"/>
    </source>
</evidence>
<dbReference type="GO" id="GO:0005739">
    <property type="term" value="C:mitochondrion"/>
    <property type="evidence" value="ECO:0007669"/>
    <property type="project" value="UniProtKB-SubCell"/>
</dbReference>
<dbReference type="RefSeq" id="XP_031855587.1">
    <property type="nucleotide sequence ID" value="XM_031999696.1"/>
</dbReference>
<evidence type="ECO:0000256" key="9">
    <source>
        <dbReference type="ARBA" id="ARBA00023128"/>
    </source>
</evidence>
<keyword evidence="10" id="KW-0275">Fatty acid biosynthesis</keyword>
<keyword evidence="7" id="KW-0560">Oxidoreductase</keyword>
<dbReference type="GeneID" id="43583796"/>
<dbReference type="SMART" id="SM00829">
    <property type="entry name" value="PKS_ER"/>
    <property type="match status" value="1"/>
</dbReference>
<dbReference type="SUPFAM" id="SSF50129">
    <property type="entry name" value="GroES-like"/>
    <property type="match status" value="1"/>
</dbReference>
<keyword evidence="15" id="KW-1185">Reference proteome</keyword>
<dbReference type="PANTHER" id="PTHR43981">
    <property type="entry name" value="ENOYL-[ACYL-CARRIER-PROTEIN] REDUCTASE, MITOCHONDRIAL"/>
    <property type="match status" value="1"/>
</dbReference>
<sequence>MSVKSSAAVFVHTGDPQQVIQVESATLPAPAADEILLKNLAATLNPSDVGTVWGTYATIPPRSTLYTSEPSAIIGNEAIFEVVSVGKDVTSFKPGDWAFPSAKTSGTWCTHIVGKAIHFMPVPKISDPVLTSQAFINPTTAYQLLKTYLDLEKDDWVVQNGANSAVGRATIQLAREWGIKTLNIIRERPDVEDLKKELLALGATAVVTDKEIADPDFVKTALPKITGGGNVRLGLECVGGKSAQYVGSALSHGGTLVIYGCMSMTSPVLPASLFIFKDITTKGYWLATRLTSNPKLKAEALSTIFDLIKSGKLELNPVQKHIFKVNGTKEEQLKAVREAFTVQSRGFSNKKQVIVFE</sequence>
<evidence type="ECO:0000313" key="14">
    <source>
        <dbReference type="EMBL" id="VVT56337.1"/>
    </source>
</evidence>
<evidence type="ECO:0000313" key="15">
    <source>
        <dbReference type="Proteomes" id="UP000398389"/>
    </source>
</evidence>
<proteinExistence type="inferred from homology"/>
<name>A0A5E8BXV6_9ASCO</name>